<dbReference type="GeneID" id="70684743"/>
<keyword evidence="2" id="KW-1185">Reference proteome</keyword>
<dbReference type="RefSeq" id="WP_238479720.1">
    <property type="nucleotide sequence ID" value="NZ_CP064786.1"/>
</dbReference>
<dbReference type="Gene3D" id="1.10.10.10">
    <property type="entry name" value="Winged helix-like DNA-binding domain superfamily/Winged helix DNA-binding domain"/>
    <property type="match status" value="1"/>
</dbReference>
<accession>A0A897MW97</accession>
<dbReference type="SUPFAM" id="SSF46785">
    <property type="entry name" value="Winged helix' DNA-binding domain"/>
    <property type="match status" value="1"/>
</dbReference>
<proteinExistence type="predicted"/>
<evidence type="ECO:0000313" key="2">
    <source>
        <dbReference type="Proteomes" id="UP000663586"/>
    </source>
</evidence>
<evidence type="ECO:0000313" key="1">
    <source>
        <dbReference type="EMBL" id="QSG02575.1"/>
    </source>
</evidence>
<dbReference type="EMBL" id="CP064786">
    <property type="protein sequence ID" value="QSG02575.1"/>
    <property type="molecule type" value="Genomic_DNA"/>
</dbReference>
<dbReference type="AlphaFoldDB" id="A0A897MW97"/>
<reference evidence="1" key="1">
    <citation type="submission" date="2020-11" db="EMBL/GenBank/DDBJ databases">
        <title>Carbohydrate-dependent, anaerobic sulfur respiration: A novel catabolism in halophilic archaea.</title>
        <authorList>
            <person name="Sorokin D.Y."/>
            <person name="Messina E."/>
            <person name="Smedile F."/>
            <person name="La Cono V."/>
            <person name="Hallsworth J.E."/>
            <person name="Yakimov M.M."/>
        </authorList>
    </citation>
    <scope>NUCLEOTIDE SEQUENCE</scope>
    <source>
        <strain evidence="1">AArc-S</strain>
    </source>
</reference>
<organism evidence="1 2">
    <name type="scientific">Natranaeroarchaeum sulfidigenes</name>
    <dbReference type="NCBI Taxonomy" id="2784880"/>
    <lineage>
        <taxon>Archaea</taxon>
        <taxon>Methanobacteriati</taxon>
        <taxon>Methanobacteriota</taxon>
        <taxon>Stenosarchaea group</taxon>
        <taxon>Halobacteria</taxon>
        <taxon>Halobacteriales</taxon>
        <taxon>Natronoarchaeaceae</taxon>
        <taxon>Natranaeroarchaeum</taxon>
    </lineage>
</organism>
<sequence length="72" mass="7779">MSQVGHHAPLPEGITSPRAKLVYLHIAVSGGASVQELEQTLRMSKLALFGVLDSLESAGFISQVDHRYTCKT</sequence>
<dbReference type="InterPro" id="IPR036390">
    <property type="entry name" value="WH_DNA-bd_sf"/>
</dbReference>
<gene>
    <name evidence="1" type="ORF">AArcS_1360</name>
</gene>
<name>A0A897MW97_9EURY</name>
<dbReference type="InterPro" id="IPR036388">
    <property type="entry name" value="WH-like_DNA-bd_sf"/>
</dbReference>
<protein>
    <submittedName>
        <fullName evidence="1">Transcriptional regulator, contains HTH domain</fullName>
    </submittedName>
</protein>
<dbReference type="Proteomes" id="UP000663586">
    <property type="component" value="Chromosome"/>
</dbReference>
<dbReference type="KEGG" id="hara:AArcS_1360"/>